<evidence type="ECO:0000313" key="11">
    <source>
        <dbReference type="EMBL" id="RCW47171.1"/>
    </source>
</evidence>
<dbReference type="InterPro" id="IPR011014">
    <property type="entry name" value="MscS_channel_TM-2"/>
</dbReference>
<feature type="domain" description="Mechanosensitive ion channel MscS" evidence="8">
    <location>
        <begin position="129"/>
        <end position="192"/>
    </location>
</feature>
<keyword evidence="3" id="KW-1003">Cell membrane</keyword>
<dbReference type="SUPFAM" id="SSF82861">
    <property type="entry name" value="Mechanosensitive channel protein MscS (YggB), transmembrane region"/>
    <property type="match status" value="1"/>
</dbReference>
<dbReference type="SUPFAM" id="SSF82689">
    <property type="entry name" value="Mechanosensitive channel protein MscS (YggB), C-terminal domain"/>
    <property type="match status" value="1"/>
</dbReference>
<evidence type="ECO:0000259" key="10">
    <source>
        <dbReference type="Pfam" id="PF21088"/>
    </source>
</evidence>
<feature type="transmembrane region" description="Helical" evidence="7">
    <location>
        <begin position="12"/>
        <end position="34"/>
    </location>
</feature>
<dbReference type="Gene3D" id="3.30.70.100">
    <property type="match status" value="1"/>
</dbReference>
<feature type="domain" description="Mechanosensitive ion channel transmembrane helices 2/3" evidence="10">
    <location>
        <begin position="89"/>
        <end position="127"/>
    </location>
</feature>
<dbReference type="Gene3D" id="1.10.287.1260">
    <property type="match status" value="1"/>
</dbReference>
<gene>
    <name evidence="11" type="ORF">DFQ14_101516</name>
</gene>
<organism evidence="11 12">
    <name type="scientific">Halopolyspora algeriensis</name>
    <dbReference type="NCBI Taxonomy" id="1500506"/>
    <lineage>
        <taxon>Bacteria</taxon>
        <taxon>Bacillati</taxon>
        <taxon>Actinomycetota</taxon>
        <taxon>Actinomycetes</taxon>
        <taxon>Actinomycetes incertae sedis</taxon>
        <taxon>Halopolyspora</taxon>
    </lineage>
</organism>
<keyword evidence="4 7" id="KW-0812">Transmembrane</keyword>
<dbReference type="InterPro" id="IPR049142">
    <property type="entry name" value="MS_channel_1st"/>
</dbReference>
<dbReference type="SUPFAM" id="SSF50182">
    <property type="entry name" value="Sm-like ribonucleoproteins"/>
    <property type="match status" value="1"/>
</dbReference>
<comment type="similarity">
    <text evidence="2">Belongs to the MscS (TC 1.A.23) family.</text>
</comment>
<evidence type="ECO:0000259" key="8">
    <source>
        <dbReference type="Pfam" id="PF00924"/>
    </source>
</evidence>
<evidence type="ECO:0000259" key="9">
    <source>
        <dbReference type="Pfam" id="PF21082"/>
    </source>
</evidence>
<dbReference type="Pfam" id="PF21082">
    <property type="entry name" value="MS_channel_3rd"/>
    <property type="match status" value="1"/>
</dbReference>
<accession>A0A368VYZ5</accession>
<dbReference type="InterPro" id="IPR006685">
    <property type="entry name" value="MscS_channel_2nd"/>
</dbReference>
<evidence type="ECO:0000256" key="7">
    <source>
        <dbReference type="SAM" id="Phobius"/>
    </source>
</evidence>
<dbReference type="InterPro" id="IPR010920">
    <property type="entry name" value="LSM_dom_sf"/>
</dbReference>
<dbReference type="FunFam" id="2.30.30.60:FF:000001">
    <property type="entry name" value="MscS Mechanosensitive ion channel"/>
    <property type="match status" value="1"/>
</dbReference>
<keyword evidence="6 7" id="KW-0472">Membrane</keyword>
<feature type="domain" description="Mechanosensitive ion channel MscS C-terminal" evidence="9">
    <location>
        <begin position="199"/>
        <end position="285"/>
    </location>
</feature>
<sequence length="302" mass="32070">MVTDWFAENSSALVSGLLNIVLILVLALILRAVAGRMITHAVRRMIGSQQRLNRAASKIGRQEQGPERADERQSQRAETIGSVLRSIATAVIAGVAFVMVLGEFGIELAPIIAGAGVLGLAVGFGAQSLVKDFLAGMFMMIEDQYGVGDVVDTGDAVGTVEAVSLRLTKIRDLNGGLWYVRNGEIMRVCNLNQDWANAVVELPLDYSVDIAHAERVIEASIGEFAADPQYKPKILEAPDLNGVIGIGNGSVTVRIIVTTKPGAQWELGNALRAHLKNSFDTHGVQVAHPLLPTGGSGAVKQG</sequence>
<evidence type="ECO:0000256" key="4">
    <source>
        <dbReference type="ARBA" id="ARBA00022692"/>
    </source>
</evidence>
<evidence type="ECO:0000313" key="12">
    <source>
        <dbReference type="Proteomes" id="UP000253495"/>
    </source>
</evidence>
<reference evidence="11 12" key="1">
    <citation type="submission" date="2018-07" db="EMBL/GenBank/DDBJ databases">
        <title>Genomic Encyclopedia of Type Strains, Phase III (KMG-III): the genomes of soil and plant-associated and newly described type strains.</title>
        <authorList>
            <person name="Whitman W."/>
        </authorList>
    </citation>
    <scope>NUCLEOTIDE SEQUENCE [LARGE SCALE GENOMIC DNA]</scope>
    <source>
        <strain evidence="11 12">CECT 8575</strain>
    </source>
</reference>
<comment type="caution">
    <text evidence="11">The sequence shown here is derived from an EMBL/GenBank/DDBJ whole genome shotgun (WGS) entry which is preliminary data.</text>
</comment>
<keyword evidence="5 7" id="KW-1133">Transmembrane helix</keyword>
<dbReference type="EMBL" id="QPJC01000001">
    <property type="protein sequence ID" value="RCW47171.1"/>
    <property type="molecule type" value="Genomic_DNA"/>
</dbReference>
<dbReference type="PANTHER" id="PTHR30460:SF0">
    <property type="entry name" value="MODERATE CONDUCTANCE MECHANOSENSITIVE CHANNEL YBIO"/>
    <property type="match status" value="1"/>
</dbReference>
<dbReference type="PANTHER" id="PTHR30460">
    <property type="entry name" value="MODERATE CONDUCTANCE MECHANOSENSITIVE CHANNEL YBIO"/>
    <property type="match status" value="1"/>
</dbReference>
<dbReference type="Pfam" id="PF00924">
    <property type="entry name" value="MS_channel_2nd"/>
    <property type="match status" value="1"/>
</dbReference>
<dbReference type="InterPro" id="IPR023408">
    <property type="entry name" value="MscS_beta-dom_sf"/>
</dbReference>
<protein>
    <submittedName>
        <fullName evidence="11">Small conductance mechanosensitive channel</fullName>
    </submittedName>
</protein>
<dbReference type="InterPro" id="IPR011066">
    <property type="entry name" value="MscS_channel_C_sf"/>
</dbReference>
<dbReference type="GO" id="GO:0005886">
    <property type="term" value="C:plasma membrane"/>
    <property type="evidence" value="ECO:0007669"/>
    <property type="project" value="UniProtKB-SubCell"/>
</dbReference>
<dbReference type="Gene3D" id="2.30.30.60">
    <property type="match status" value="1"/>
</dbReference>
<dbReference type="FunFam" id="1.10.287.1260:FF:000005">
    <property type="entry name" value="Mechanosensitive ion channel family protein"/>
    <property type="match status" value="1"/>
</dbReference>
<dbReference type="AlphaFoldDB" id="A0A368VYZ5"/>
<evidence type="ECO:0000256" key="1">
    <source>
        <dbReference type="ARBA" id="ARBA00004651"/>
    </source>
</evidence>
<dbReference type="Proteomes" id="UP000253495">
    <property type="component" value="Unassembled WGS sequence"/>
</dbReference>
<dbReference type="GO" id="GO:0008381">
    <property type="term" value="F:mechanosensitive monoatomic ion channel activity"/>
    <property type="evidence" value="ECO:0007669"/>
    <property type="project" value="InterPro"/>
</dbReference>
<comment type="subcellular location">
    <subcellularLocation>
        <location evidence="1">Cell membrane</location>
        <topology evidence="1">Multi-pass membrane protein</topology>
    </subcellularLocation>
</comment>
<feature type="transmembrane region" description="Helical" evidence="7">
    <location>
        <begin position="82"/>
        <end position="102"/>
    </location>
</feature>
<feature type="transmembrane region" description="Helical" evidence="7">
    <location>
        <begin position="108"/>
        <end position="130"/>
    </location>
</feature>
<evidence type="ECO:0000256" key="3">
    <source>
        <dbReference type="ARBA" id="ARBA00022475"/>
    </source>
</evidence>
<name>A0A368VYZ5_9ACTN</name>
<evidence type="ECO:0000256" key="5">
    <source>
        <dbReference type="ARBA" id="ARBA00022989"/>
    </source>
</evidence>
<keyword evidence="12" id="KW-1185">Reference proteome</keyword>
<evidence type="ECO:0000256" key="2">
    <source>
        <dbReference type="ARBA" id="ARBA00008017"/>
    </source>
</evidence>
<evidence type="ECO:0000256" key="6">
    <source>
        <dbReference type="ARBA" id="ARBA00023136"/>
    </source>
</evidence>
<dbReference type="InterPro" id="IPR045276">
    <property type="entry name" value="YbiO_bact"/>
</dbReference>
<dbReference type="InterPro" id="IPR049278">
    <property type="entry name" value="MS_channel_C"/>
</dbReference>
<dbReference type="Pfam" id="PF21088">
    <property type="entry name" value="MS_channel_1st"/>
    <property type="match status" value="1"/>
</dbReference>
<proteinExistence type="inferred from homology"/>